<dbReference type="OrthoDB" id="9027184at2"/>
<accession>A0A2H3KJ31</accession>
<organism evidence="1 2">
    <name type="scientific">Candidatus Chloroploca asiatica</name>
    <dbReference type="NCBI Taxonomy" id="1506545"/>
    <lineage>
        <taxon>Bacteria</taxon>
        <taxon>Bacillati</taxon>
        <taxon>Chloroflexota</taxon>
        <taxon>Chloroflexia</taxon>
        <taxon>Chloroflexales</taxon>
        <taxon>Chloroflexineae</taxon>
        <taxon>Oscillochloridaceae</taxon>
        <taxon>Candidatus Chloroploca</taxon>
    </lineage>
</organism>
<dbReference type="NCBIfam" id="TIGR02243">
    <property type="entry name" value="putative baseplate assembly protein"/>
    <property type="match status" value="1"/>
</dbReference>
<keyword evidence="2" id="KW-1185">Reference proteome</keyword>
<evidence type="ECO:0000313" key="1">
    <source>
        <dbReference type="EMBL" id="PDV97887.1"/>
    </source>
</evidence>
<proteinExistence type="predicted"/>
<comment type="caution">
    <text evidence="1">The sequence shown here is derived from an EMBL/GenBank/DDBJ whole genome shotgun (WGS) entry which is preliminary data.</text>
</comment>
<dbReference type="InterPro" id="IPR011749">
    <property type="entry name" value="CHP02243"/>
</dbReference>
<reference evidence="1 2" key="1">
    <citation type="submission" date="2016-05" db="EMBL/GenBank/DDBJ databases">
        <authorList>
            <person name="Lavstsen T."/>
            <person name="Jespersen J.S."/>
        </authorList>
    </citation>
    <scope>NUCLEOTIDE SEQUENCE [LARGE SCALE GENOMIC DNA]</scope>
    <source>
        <strain evidence="1 2">B7-9</strain>
    </source>
</reference>
<sequence>MPIIPPTLDDRSYDDLVRELLNRVPAHTREWADVRPGDPGRTLIELFAFLADSILYRANLIPERQRLVFLKLLGMQMRPALPARTLVTLALDDPMQTSATILRPLAKVSGPVAFETTSEVTVLPVTAEAYARRPLSENEQATYREIVHNLGVLYLGSGDASRARGYVTMPVFAGGAANPEGFDLINETIDQALWLALLAPEAEEPALQPAHNEAVRKTLGTSVGGSQQLLSIGLLPAISVPTWNDEQIGPRAALPHLWEITGLDARGQVTYTQLDQIVDTTAGLTQRGVERLVLPGPQFIGAPGNDVRQHLNAGTGAMPPRLDDPAKAARLVAWLRLRPTRRLESLRLSWVGINAVEVDQRQTITGRIIGTSNGSSDQQMALPGTSVEPASLALQVEEDGLGYVLWERGETSLAGRDSRVYTLDAEAGTITFGNGVRGRVPAPGRRVRVAQMRAGGGIAGNLPPGSLTDLDAFELDGRRATGVVVAQPLAAEGGLDAETLAEAEVRIPQVLRHRERAVTAQDYRTIAAETPGVQVARVELLPRFKPHQMREDVPGIVSVMVLPFRPPPGPPNPRPDRPFLETVYAHLEARRPLGTELYVIGVDYVPLGLSVGVEIADGYDREATLRSVRLALREFLWPLMGGGPQRTGWPLGKTVEDRELELVAARVPGVQSLLGNRLNIFVRNATGDDWVKQERSTANTLINIPLAKWQLPELLSVVAVADDEPPNDLRGVPNPFLSDGGMVPIPLVPEVCT</sequence>
<gene>
    <name evidence="1" type="ORF">A9Q02_17090</name>
</gene>
<protein>
    <submittedName>
        <fullName evidence="1">Putative baseplate assembly protein</fullName>
    </submittedName>
</protein>
<dbReference type="RefSeq" id="WP_097654031.1">
    <property type="nucleotide sequence ID" value="NZ_LYXE01000120.1"/>
</dbReference>
<dbReference type="AlphaFoldDB" id="A0A2H3KJ31"/>
<dbReference type="Proteomes" id="UP000220922">
    <property type="component" value="Unassembled WGS sequence"/>
</dbReference>
<dbReference type="EMBL" id="LYXE01000120">
    <property type="protein sequence ID" value="PDV97887.1"/>
    <property type="molecule type" value="Genomic_DNA"/>
</dbReference>
<name>A0A2H3KJ31_9CHLR</name>
<evidence type="ECO:0000313" key="2">
    <source>
        <dbReference type="Proteomes" id="UP000220922"/>
    </source>
</evidence>